<feature type="region of interest" description="Disordered" evidence="1">
    <location>
        <begin position="206"/>
        <end position="308"/>
    </location>
</feature>
<dbReference type="SUPFAM" id="SSF53300">
    <property type="entry name" value="vWA-like"/>
    <property type="match status" value="1"/>
</dbReference>
<dbReference type="InterPro" id="IPR002035">
    <property type="entry name" value="VWF_A"/>
</dbReference>
<dbReference type="InterPro" id="IPR036465">
    <property type="entry name" value="vWFA_dom_sf"/>
</dbReference>
<feature type="compositionally biased region" description="Low complexity" evidence="1">
    <location>
        <begin position="249"/>
        <end position="271"/>
    </location>
</feature>
<keyword evidence="3" id="KW-0614">Plasmid</keyword>
<evidence type="ECO:0000259" key="2">
    <source>
        <dbReference type="PROSITE" id="PS50234"/>
    </source>
</evidence>
<name>A0A1Z3ML23_ALCFA</name>
<accession>A0A1Z3ML23</accession>
<proteinExistence type="predicted"/>
<dbReference type="Gene3D" id="3.40.50.410">
    <property type="entry name" value="von Willebrand factor, type A domain"/>
    <property type="match status" value="1"/>
</dbReference>
<dbReference type="RefSeq" id="WP_086069973.1">
    <property type="nucleotide sequence ID" value="NZ_KY623659.1"/>
</dbReference>
<dbReference type="PANTHER" id="PTHR41248:SF1">
    <property type="entry name" value="NORD PROTEIN"/>
    <property type="match status" value="1"/>
</dbReference>
<evidence type="ECO:0000313" key="3">
    <source>
        <dbReference type="EMBL" id="ASD48506.1"/>
    </source>
</evidence>
<dbReference type="Pfam" id="PF00092">
    <property type="entry name" value="VWA"/>
    <property type="match status" value="1"/>
</dbReference>
<feature type="compositionally biased region" description="Low complexity" evidence="1">
    <location>
        <begin position="215"/>
        <end position="234"/>
    </location>
</feature>
<geneLocation type="plasmid" evidence="3">
    <name>pGZAF1_VIM</name>
</geneLocation>
<dbReference type="PROSITE" id="PS50234">
    <property type="entry name" value="VWFA"/>
    <property type="match status" value="1"/>
</dbReference>
<reference evidence="3" key="1">
    <citation type="submission" date="2017-02" db="EMBL/GenBank/DDBJ databases">
        <title>Emergence of VIM metallo-beta-lactamase producing Alcaligenes faecalis in GAZA, Palestine.</title>
        <authorList>
            <person name="Al Laham N."/>
            <person name="Chavda K."/>
            <person name="Cienfuegos V."/>
            <person name="Kreiswirth B."/>
            <person name="Chen L."/>
        </authorList>
    </citation>
    <scope>NUCLEOTIDE SEQUENCE</scope>
    <source>
        <strain evidence="3">GZAF1</strain>
        <plasmid evidence="3">pGZAF1_VIM</plasmid>
    </source>
</reference>
<dbReference type="PANTHER" id="PTHR41248">
    <property type="entry name" value="NORD PROTEIN"/>
    <property type="match status" value="1"/>
</dbReference>
<feature type="compositionally biased region" description="Low complexity" evidence="1">
    <location>
        <begin position="279"/>
        <end position="305"/>
    </location>
</feature>
<sequence>MSKKNRTTIYNALPIVAAAYGEQFGVNVQIGSDTAYTDGKTIVVPNVPADYPNMDVVWGYLTHEAAHVRLTDFDVRPTSELHHHLTNTLEDCRIERRMIQDYPGTVQTLDAVANYMAEIGHYADPSTDNLPSEVLGAYCLYWLQGYGVGQTVLQPKADRAGKVLASMLPAGVVLKLEVMLRHAVNLQSTQEASDLAASIISMLEEEQQKAQNNPSASQQDSQQGQQGQQPDQQQGSGGGDDAGSDDQGQDQSSDKGSGQGQDGQQNPQSGNKPGDQGDASQANGQPGQQANGSASQQQGAGSSGQDKADALTQILQASQDQLPEAAQSALKKELNQAAQEQGDKSYQTIRQAETLPASASGNTLLSNVKANSNRIRQQLFGLVQAQSRSARQTVRAGKRFDHNRIARVISGDPRVFVRSTQRRNPNTAVHLLVDASSSMSNPCGNGQSMMDVAREAALALALSLEAITGVNPAVTFFGGSGSRQLFSAVKHGQRVSANAGRFIKASAGMTPMAEALWYAAYEMTKVREERKLIMVVTDGEPSNPAAVHSIANLCERSDVEIIGIGIGTKAVTKFFQRSIVINDATELRGTLFALMEHSLKVAA</sequence>
<feature type="domain" description="VWFA" evidence="2">
    <location>
        <begin position="428"/>
        <end position="567"/>
    </location>
</feature>
<dbReference type="SMART" id="SM00327">
    <property type="entry name" value="VWA"/>
    <property type="match status" value="1"/>
</dbReference>
<dbReference type="EMBL" id="KY623659">
    <property type="protein sequence ID" value="ASD48506.1"/>
    <property type="molecule type" value="Genomic_DNA"/>
</dbReference>
<protein>
    <submittedName>
        <fullName evidence="3">VWA domain-containing protein</fullName>
    </submittedName>
</protein>
<dbReference type="AlphaFoldDB" id="A0A1Z3ML23"/>
<evidence type="ECO:0000256" key="1">
    <source>
        <dbReference type="SAM" id="MobiDB-lite"/>
    </source>
</evidence>
<dbReference type="InterPro" id="IPR051928">
    <property type="entry name" value="NorD/CobT"/>
</dbReference>
<organism evidence="3">
    <name type="scientific">Alcaligenes faecalis</name>
    <dbReference type="NCBI Taxonomy" id="511"/>
    <lineage>
        <taxon>Bacteria</taxon>
        <taxon>Pseudomonadati</taxon>
        <taxon>Pseudomonadota</taxon>
        <taxon>Betaproteobacteria</taxon>
        <taxon>Burkholderiales</taxon>
        <taxon>Alcaligenaceae</taxon>
        <taxon>Alcaligenes</taxon>
    </lineage>
</organism>